<dbReference type="EMBL" id="CAJVPY010000457">
    <property type="protein sequence ID" value="CAG8474055.1"/>
    <property type="molecule type" value="Genomic_DNA"/>
</dbReference>
<accession>A0A9N8W827</accession>
<feature type="compositionally biased region" description="Basic and acidic residues" evidence="2">
    <location>
        <begin position="49"/>
        <end position="65"/>
    </location>
</feature>
<evidence type="ECO:0000256" key="2">
    <source>
        <dbReference type="SAM" id="MobiDB-lite"/>
    </source>
</evidence>
<organism evidence="3 4">
    <name type="scientific">Dentiscutata erythropus</name>
    <dbReference type="NCBI Taxonomy" id="1348616"/>
    <lineage>
        <taxon>Eukaryota</taxon>
        <taxon>Fungi</taxon>
        <taxon>Fungi incertae sedis</taxon>
        <taxon>Mucoromycota</taxon>
        <taxon>Glomeromycotina</taxon>
        <taxon>Glomeromycetes</taxon>
        <taxon>Diversisporales</taxon>
        <taxon>Gigasporaceae</taxon>
        <taxon>Dentiscutata</taxon>
    </lineage>
</organism>
<feature type="coiled-coil region" evidence="1">
    <location>
        <begin position="7"/>
        <end position="39"/>
    </location>
</feature>
<dbReference type="Proteomes" id="UP000789405">
    <property type="component" value="Unassembled WGS sequence"/>
</dbReference>
<protein>
    <submittedName>
        <fullName evidence="3">12486_t:CDS:1</fullName>
    </submittedName>
</protein>
<evidence type="ECO:0000313" key="4">
    <source>
        <dbReference type="Proteomes" id="UP000789405"/>
    </source>
</evidence>
<name>A0A9N8W827_9GLOM</name>
<evidence type="ECO:0000313" key="3">
    <source>
        <dbReference type="EMBL" id="CAG8474055.1"/>
    </source>
</evidence>
<gene>
    <name evidence="3" type="ORF">DERYTH_LOCUS1601</name>
</gene>
<evidence type="ECO:0000256" key="1">
    <source>
        <dbReference type="SAM" id="Coils"/>
    </source>
</evidence>
<feature type="region of interest" description="Disordered" evidence="2">
    <location>
        <begin position="44"/>
        <end position="65"/>
    </location>
</feature>
<keyword evidence="4" id="KW-1185">Reference proteome</keyword>
<comment type="caution">
    <text evidence="3">The sequence shown here is derived from an EMBL/GenBank/DDBJ whole genome shotgun (WGS) entry which is preliminary data.</text>
</comment>
<dbReference type="AlphaFoldDB" id="A0A9N8W827"/>
<reference evidence="3" key="1">
    <citation type="submission" date="2021-06" db="EMBL/GenBank/DDBJ databases">
        <authorList>
            <person name="Kallberg Y."/>
            <person name="Tangrot J."/>
            <person name="Rosling A."/>
        </authorList>
    </citation>
    <scope>NUCLEOTIDE SEQUENCE</scope>
    <source>
        <strain evidence="3">MA453B</strain>
    </source>
</reference>
<proteinExistence type="predicted"/>
<sequence>MSKRCLNENLKWKIAELKKVKAEEKAEAATKTAAAATKTAATEAAAAEKMNEPKLDMKVPKNREKNFNKLKNNKISDLGENKIEIADIKCSLIVKKARDEITSNVSDCLP</sequence>
<keyword evidence="1" id="KW-0175">Coiled coil</keyword>